<dbReference type="InterPro" id="IPR007131">
    <property type="entry name" value="SHD1"/>
</dbReference>
<keyword evidence="6 15" id="KW-0728">SH3 domain</keyword>
<feature type="compositionally biased region" description="Low complexity" evidence="16">
    <location>
        <begin position="878"/>
        <end position="895"/>
    </location>
</feature>
<dbReference type="CDD" id="cd11775">
    <property type="entry name" value="SH3_Sla1p_3"/>
    <property type="match status" value="1"/>
</dbReference>
<accession>A0A9P4S5S6</accession>
<keyword evidence="14" id="KW-0206">Cytoskeleton</keyword>
<feature type="domain" description="SH3" evidence="17">
    <location>
        <begin position="2"/>
        <end position="70"/>
    </location>
</feature>
<feature type="region of interest" description="Disordered" evidence="16">
    <location>
        <begin position="132"/>
        <end position="258"/>
    </location>
</feature>
<feature type="region of interest" description="Disordered" evidence="16">
    <location>
        <begin position="1076"/>
        <end position="1151"/>
    </location>
</feature>
<dbReference type="EMBL" id="MU006108">
    <property type="protein sequence ID" value="KAF2835563.1"/>
    <property type="molecule type" value="Genomic_DNA"/>
</dbReference>
<dbReference type="Pfam" id="PF14604">
    <property type="entry name" value="SH3_9"/>
    <property type="match status" value="1"/>
</dbReference>
<dbReference type="PROSITE" id="PS50002">
    <property type="entry name" value="SH3"/>
    <property type="match status" value="3"/>
</dbReference>
<dbReference type="InterPro" id="IPR035821">
    <property type="entry name" value="Sla1_SH3_3"/>
</dbReference>
<dbReference type="FunFam" id="2.30.30.700:FF:000001">
    <property type="entry name" value="Actin cytoskeleton-regulatory complex protein SLA1"/>
    <property type="match status" value="1"/>
</dbReference>
<evidence type="ECO:0000256" key="15">
    <source>
        <dbReference type="PROSITE-ProRule" id="PRU00192"/>
    </source>
</evidence>
<dbReference type="OrthoDB" id="26539at2759"/>
<dbReference type="InterPro" id="IPR001452">
    <property type="entry name" value="SH3_domain"/>
</dbReference>
<keyword evidence="13" id="KW-0009">Actin-binding</keyword>
<comment type="caution">
    <text evidence="18">The sequence shown here is derived from an EMBL/GenBank/DDBJ whole genome shotgun (WGS) entry which is preliminary data.</text>
</comment>
<dbReference type="InterPro" id="IPR036028">
    <property type="entry name" value="SH3-like_dom_sf"/>
</dbReference>
<evidence type="ECO:0000256" key="10">
    <source>
        <dbReference type="ARBA" id="ARBA00022737"/>
    </source>
</evidence>
<evidence type="ECO:0000256" key="4">
    <source>
        <dbReference type="ARBA" id="ARBA00007948"/>
    </source>
</evidence>
<dbReference type="Pfam" id="PF03983">
    <property type="entry name" value="SHD1"/>
    <property type="match status" value="1"/>
</dbReference>
<feature type="compositionally biased region" description="Polar residues" evidence="16">
    <location>
        <begin position="1122"/>
        <end position="1145"/>
    </location>
</feature>
<dbReference type="PRINTS" id="PR00452">
    <property type="entry name" value="SH3DOMAIN"/>
</dbReference>
<name>A0A9P4S5S6_9PEZI</name>
<keyword evidence="9" id="KW-0254">Endocytosis</keyword>
<feature type="region of interest" description="Disordered" evidence="16">
    <location>
        <begin position="441"/>
        <end position="517"/>
    </location>
</feature>
<protein>
    <recommendedName>
        <fullName evidence="5">Actin cytoskeleton-regulatory complex protein SLA1</fullName>
    </recommendedName>
</protein>
<dbReference type="GO" id="GO:0005634">
    <property type="term" value="C:nucleus"/>
    <property type="evidence" value="ECO:0007669"/>
    <property type="project" value="TreeGrafter"/>
</dbReference>
<dbReference type="SMART" id="SM00326">
    <property type="entry name" value="SH3"/>
    <property type="match status" value="3"/>
</dbReference>
<sequence length="1151" mass="125035">MVFLGVYRALYDYAPQGDNELAISEGDLLFVLEKSTDEPDWWKAKKKAQSEDEEEPEGLIPNNYVEEAIPIHTSKALYDYTRQTDEELSFSEDARLDVYDTTDPDWTLVGFKGEYGFAPSNYIEKVGEAAPAMPARPRIQGPEPEPESDIREPPTPSTSSSPVQSPAAALAGIIQQKTGSSRAMASPPPSVTLPPRQPQYTPEESDEDQAPPPSLPQRPQSMSPQIPQQARFAESPEPPGVMASPPLRGPEYDDYRGPISPGGSYHLYNIHEMVSHLGKNKKMPMTLGINVPKGLIMISPEKSRDQKEWTADKLSHYSIEGKHVFMELVRPSKSVDFHAGAKDTAQEIVAALGELAGAARAEGLREVLAASSGSSNVQKKATILYDFMAQGDDEVTVAVGDEVTVLDDTKSEEWWMVRRHKNGKEGVVPSSYVDVTGVVSAAPPSSMTGTNAGKSTVEQNRLEEERLAREASRSYRKRGGSDSKPAERSKRESRDPLTSAKGKQKPDPNKTRTWTDRSGSFRVEAEFLGLKDNKIHLHKQNGVKIAVPVPKMSIEDLEYVEKVTGVSLDDDKPLSDIKRRSTLRAKENKEGEGKAGISIEHPKRPEYDWFDFFLQCGVNPQICERYAGAFSRDEMGEEILPDVNEPLLRTLGLKEGDILRVMKFLDSKFNRDGSKDKRAVSFGGASVIGDGEGAGGLFSGPGGTLRNNTRKGRPAPPIQTNDVVDPKAFEQKTDDTVKKQLPPDATPTPIVSAPSTEKKSVGGFDDDAWDVKPSKQTTSPPPTARSPPPIQQTHTVAPNPPPPTLTGSMAELSLLSPPLQPTPAPQPQPQAQAQAQAQQPPPQASQQPQPTGATPGLFEQLANQPPGKLPQSATGFNQQQLAAPRQRPQASQQAQTGGMIAPPPMRAASAPQNPQQQSAFGPPPLQPQLTGFQPPRMQTQISPPGQSLQDQLNQQQLQQQQQAFLQQQQQLRAQQTGFGIQAPNFNQFPNGIMTQPTGFNQFNPSLQSQPTGFPQFQVSQSTGFQPNMQRGFLNGNTEFPQQFSPGPLQPQATGINAMLPPALQPQATGIAANRFGSTNAIGGFGQPPPPVPPMPPIPQQQSSLQPLVPQKTGPAPPVRFGVQNSAKKLTPQPTGRRANLSQATPDNPFGF</sequence>
<keyword evidence="8" id="KW-0963">Cytoplasm</keyword>
<keyword evidence="10" id="KW-0677">Repeat</keyword>
<gene>
    <name evidence="18" type="ORF">M501DRAFT_440950</name>
</gene>
<dbReference type="PANTHER" id="PTHR15735:SF19">
    <property type="entry name" value="ACTIN CYTOSKELETON-REGULATORY COMPLEX PROTEIN SLA1"/>
    <property type="match status" value="1"/>
</dbReference>
<proteinExistence type="inferred from homology"/>
<evidence type="ECO:0000256" key="14">
    <source>
        <dbReference type="ARBA" id="ARBA00023212"/>
    </source>
</evidence>
<comment type="similarity">
    <text evidence="4">Belongs to the SLA1 family.</text>
</comment>
<dbReference type="GO" id="GO:0030479">
    <property type="term" value="C:actin cortical patch"/>
    <property type="evidence" value="ECO:0007669"/>
    <property type="project" value="UniProtKB-SubCell"/>
</dbReference>
<dbReference type="CDD" id="cd11774">
    <property type="entry name" value="SH3_Sla1p_2"/>
    <property type="match status" value="1"/>
</dbReference>
<dbReference type="Proteomes" id="UP000799429">
    <property type="component" value="Unassembled WGS sequence"/>
</dbReference>
<dbReference type="GO" id="GO:0000147">
    <property type="term" value="P:actin cortical patch assembly"/>
    <property type="evidence" value="ECO:0007669"/>
    <property type="project" value="TreeGrafter"/>
</dbReference>
<feature type="compositionally biased region" description="Low complexity" evidence="16">
    <location>
        <begin position="157"/>
        <end position="166"/>
    </location>
</feature>
<feature type="compositionally biased region" description="Pro residues" evidence="16">
    <location>
        <begin position="818"/>
        <end position="828"/>
    </location>
</feature>
<evidence type="ECO:0000313" key="18">
    <source>
        <dbReference type="EMBL" id="KAF2835563.1"/>
    </source>
</evidence>
<feature type="compositionally biased region" description="Polar residues" evidence="16">
    <location>
        <begin position="443"/>
        <end position="459"/>
    </location>
</feature>
<evidence type="ECO:0000256" key="8">
    <source>
        <dbReference type="ARBA" id="ARBA00022490"/>
    </source>
</evidence>
<dbReference type="CDD" id="cd11773">
    <property type="entry name" value="SH3_Sla1p_1"/>
    <property type="match status" value="1"/>
</dbReference>
<dbReference type="InterPro" id="IPR013761">
    <property type="entry name" value="SAM/pointed_sf"/>
</dbReference>
<evidence type="ECO:0000313" key="19">
    <source>
        <dbReference type="Proteomes" id="UP000799429"/>
    </source>
</evidence>
<organism evidence="18 19">
    <name type="scientific">Patellaria atrata CBS 101060</name>
    <dbReference type="NCBI Taxonomy" id="1346257"/>
    <lineage>
        <taxon>Eukaryota</taxon>
        <taxon>Fungi</taxon>
        <taxon>Dikarya</taxon>
        <taxon>Ascomycota</taxon>
        <taxon>Pezizomycotina</taxon>
        <taxon>Dothideomycetes</taxon>
        <taxon>Dothideomycetes incertae sedis</taxon>
        <taxon>Patellariales</taxon>
        <taxon>Patellariaceae</taxon>
        <taxon>Patellaria</taxon>
    </lineage>
</organism>
<dbReference type="InterPro" id="IPR035800">
    <property type="entry name" value="Sla1_SH3_1"/>
</dbReference>
<evidence type="ECO:0000256" key="1">
    <source>
        <dbReference type="ARBA" id="ARBA00004125"/>
    </source>
</evidence>
<feature type="compositionally biased region" description="Gly residues" evidence="16">
    <location>
        <begin position="693"/>
        <end position="703"/>
    </location>
</feature>
<evidence type="ECO:0000259" key="17">
    <source>
        <dbReference type="PROSITE" id="PS50002"/>
    </source>
</evidence>
<dbReference type="GO" id="GO:0005886">
    <property type="term" value="C:plasma membrane"/>
    <property type="evidence" value="ECO:0007669"/>
    <property type="project" value="UniProtKB-SubCell"/>
</dbReference>
<feature type="compositionally biased region" description="Polar residues" evidence="16">
    <location>
        <begin position="217"/>
        <end position="228"/>
    </location>
</feature>
<reference evidence="18" key="1">
    <citation type="journal article" date="2020" name="Stud. Mycol.">
        <title>101 Dothideomycetes genomes: a test case for predicting lifestyles and emergence of pathogens.</title>
        <authorList>
            <person name="Haridas S."/>
            <person name="Albert R."/>
            <person name="Binder M."/>
            <person name="Bloem J."/>
            <person name="Labutti K."/>
            <person name="Salamov A."/>
            <person name="Andreopoulos B."/>
            <person name="Baker S."/>
            <person name="Barry K."/>
            <person name="Bills G."/>
            <person name="Bluhm B."/>
            <person name="Cannon C."/>
            <person name="Castanera R."/>
            <person name="Culley D."/>
            <person name="Daum C."/>
            <person name="Ezra D."/>
            <person name="Gonzalez J."/>
            <person name="Henrissat B."/>
            <person name="Kuo A."/>
            <person name="Liang C."/>
            <person name="Lipzen A."/>
            <person name="Lutzoni F."/>
            <person name="Magnuson J."/>
            <person name="Mondo S."/>
            <person name="Nolan M."/>
            <person name="Ohm R."/>
            <person name="Pangilinan J."/>
            <person name="Park H.-J."/>
            <person name="Ramirez L."/>
            <person name="Alfaro M."/>
            <person name="Sun H."/>
            <person name="Tritt A."/>
            <person name="Yoshinaga Y."/>
            <person name="Zwiers L.-H."/>
            <person name="Turgeon B."/>
            <person name="Goodwin S."/>
            <person name="Spatafora J."/>
            <person name="Crous P."/>
            <person name="Grigoriev I."/>
        </authorList>
    </citation>
    <scope>NUCLEOTIDE SEQUENCE</scope>
    <source>
        <strain evidence="18">CBS 101060</strain>
    </source>
</reference>
<evidence type="ECO:0000256" key="2">
    <source>
        <dbReference type="ARBA" id="ARBA00004134"/>
    </source>
</evidence>
<keyword evidence="7" id="KW-1003">Cell membrane</keyword>
<dbReference type="AlphaFoldDB" id="A0A9P4S5S6"/>
<dbReference type="GO" id="GO:0010008">
    <property type="term" value="C:endosome membrane"/>
    <property type="evidence" value="ECO:0007669"/>
    <property type="project" value="UniProtKB-SubCell"/>
</dbReference>
<evidence type="ECO:0000256" key="11">
    <source>
        <dbReference type="ARBA" id="ARBA00022753"/>
    </source>
</evidence>
<dbReference type="GO" id="GO:0043130">
    <property type="term" value="F:ubiquitin binding"/>
    <property type="evidence" value="ECO:0007669"/>
    <property type="project" value="InterPro"/>
</dbReference>
<dbReference type="GO" id="GO:0042802">
    <property type="term" value="F:identical protein binding"/>
    <property type="evidence" value="ECO:0007669"/>
    <property type="project" value="InterPro"/>
</dbReference>
<feature type="compositionally biased region" description="Basic and acidic residues" evidence="16">
    <location>
        <begin position="460"/>
        <end position="495"/>
    </location>
</feature>
<evidence type="ECO:0000256" key="3">
    <source>
        <dbReference type="ARBA" id="ARBA00004413"/>
    </source>
</evidence>
<evidence type="ECO:0000256" key="16">
    <source>
        <dbReference type="SAM" id="MobiDB-lite"/>
    </source>
</evidence>
<feature type="compositionally biased region" description="Low complexity" evidence="16">
    <location>
        <begin position="1099"/>
        <end position="1110"/>
    </location>
</feature>
<keyword evidence="11" id="KW-0967">Endosome</keyword>
<feature type="compositionally biased region" description="Pro residues" evidence="16">
    <location>
        <begin position="1086"/>
        <end position="1098"/>
    </location>
</feature>
<feature type="region of interest" description="Disordered" evidence="16">
    <location>
        <begin position="693"/>
        <end position="948"/>
    </location>
</feature>
<dbReference type="Pfam" id="PF24081">
    <property type="entry name" value="PH_SLA1"/>
    <property type="match status" value="1"/>
</dbReference>
<dbReference type="GO" id="GO:0030674">
    <property type="term" value="F:protein-macromolecule adaptor activity"/>
    <property type="evidence" value="ECO:0007669"/>
    <property type="project" value="InterPro"/>
</dbReference>
<evidence type="ECO:0000256" key="6">
    <source>
        <dbReference type="ARBA" id="ARBA00022443"/>
    </source>
</evidence>
<dbReference type="PANTHER" id="PTHR15735">
    <property type="entry name" value="FCH AND DOUBLE SH3 DOMAINS PROTEIN"/>
    <property type="match status" value="1"/>
</dbReference>
<feature type="compositionally biased region" description="Pro residues" evidence="16">
    <location>
        <begin position="779"/>
        <end position="790"/>
    </location>
</feature>
<dbReference type="SUPFAM" id="SSF50044">
    <property type="entry name" value="SH3-domain"/>
    <property type="match status" value="3"/>
</dbReference>
<evidence type="ECO:0000256" key="7">
    <source>
        <dbReference type="ARBA" id="ARBA00022475"/>
    </source>
</evidence>
<feature type="domain" description="SH3" evidence="17">
    <location>
        <begin position="71"/>
        <end position="128"/>
    </location>
</feature>
<feature type="compositionally biased region" description="Basic and acidic residues" evidence="16">
    <location>
        <begin position="504"/>
        <end position="515"/>
    </location>
</feature>
<dbReference type="GO" id="GO:0006897">
    <property type="term" value="P:endocytosis"/>
    <property type="evidence" value="ECO:0007669"/>
    <property type="project" value="UniProtKB-KW"/>
</dbReference>
<evidence type="ECO:0000256" key="13">
    <source>
        <dbReference type="ARBA" id="ARBA00023203"/>
    </source>
</evidence>
<comment type="subcellular location">
    <subcellularLocation>
        <location evidence="3">Cell membrane</location>
        <topology evidence="3">Peripheral membrane protein</topology>
        <orientation evidence="3">Cytoplasmic side</orientation>
    </subcellularLocation>
    <subcellularLocation>
        <location evidence="2">Cytoplasm</location>
        <location evidence="2">Cytoskeleton</location>
        <location evidence="2">Actin patch</location>
    </subcellularLocation>
    <subcellularLocation>
        <location evidence="1">Endosome membrane</location>
        <topology evidence="1">Peripheral membrane protein</topology>
        <orientation evidence="1">Cytoplasmic side</orientation>
    </subcellularLocation>
</comment>
<dbReference type="Gene3D" id="2.30.30.40">
    <property type="entry name" value="SH3 Domains"/>
    <property type="match status" value="3"/>
</dbReference>
<feature type="compositionally biased region" description="Low complexity" evidence="16">
    <location>
        <begin position="829"/>
        <end position="857"/>
    </location>
</feature>
<dbReference type="Pfam" id="PF00018">
    <property type="entry name" value="SH3_1"/>
    <property type="match status" value="2"/>
</dbReference>
<dbReference type="Gene3D" id="1.10.150.50">
    <property type="entry name" value="Transcription Factor, Ets-1"/>
    <property type="match status" value="1"/>
</dbReference>
<evidence type="ECO:0000256" key="5">
    <source>
        <dbReference type="ARBA" id="ARBA00020357"/>
    </source>
</evidence>
<dbReference type="GO" id="GO:0003779">
    <property type="term" value="F:actin binding"/>
    <property type="evidence" value="ECO:0007669"/>
    <property type="project" value="UniProtKB-KW"/>
</dbReference>
<feature type="compositionally biased region" description="Basic and acidic residues" evidence="16">
    <location>
        <begin position="724"/>
        <end position="738"/>
    </location>
</feature>
<evidence type="ECO:0000256" key="9">
    <source>
        <dbReference type="ARBA" id="ARBA00022583"/>
    </source>
</evidence>
<dbReference type="GO" id="GO:0030833">
    <property type="term" value="P:regulation of actin filament polymerization"/>
    <property type="evidence" value="ECO:0007669"/>
    <property type="project" value="TreeGrafter"/>
</dbReference>
<keyword evidence="12" id="KW-0472">Membrane</keyword>
<feature type="compositionally biased region" description="Pro residues" evidence="16">
    <location>
        <begin position="186"/>
        <end position="197"/>
    </location>
</feature>
<keyword evidence="19" id="KW-1185">Reference proteome</keyword>
<dbReference type="Gene3D" id="2.30.30.700">
    <property type="entry name" value="SLA1 homology domain 1"/>
    <property type="match status" value="1"/>
</dbReference>
<feature type="compositionally biased region" description="Low complexity" evidence="16">
    <location>
        <begin position="907"/>
        <end position="919"/>
    </location>
</feature>
<feature type="compositionally biased region" description="Polar residues" evidence="16">
    <location>
        <begin position="927"/>
        <end position="945"/>
    </location>
</feature>
<dbReference type="InterPro" id="IPR056996">
    <property type="entry name" value="PH_SLA1"/>
</dbReference>
<evidence type="ECO:0000256" key="12">
    <source>
        <dbReference type="ARBA" id="ARBA00023136"/>
    </source>
</evidence>
<feature type="domain" description="SH3" evidence="17">
    <location>
        <begin position="376"/>
        <end position="438"/>
    </location>
</feature>